<gene>
    <name evidence="5" type="ORF">PENANT_c009G10484</name>
</gene>
<keyword evidence="2" id="KW-0274">FAD</keyword>
<dbReference type="Gene3D" id="3.50.50.60">
    <property type="entry name" value="FAD/NAD(P)-binding domain"/>
    <property type="match status" value="3"/>
</dbReference>
<evidence type="ECO:0000259" key="4">
    <source>
        <dbReference type="Pfam" id="PF07992"/>
    </source>
</evidence>
<dbReference type="AlphaFoldDB" id="A0A1V6Q9Y4"/>
<evidence type="ECO:0000256" key="1">
    <source>
        <dbReference type="ARBA" id="ARBA00022630"/>
    </source>
</evidence>
<dbReference type="InterPro" id="IPR023753">
    <property type="entry name" value="FAD/NAD-binding_dom"/>
</dbReference>
<feature type="domain" description="FAD/NAD(P)-binding" evidence="4">
    <location>
        <begin position="4"/>
        <end position="219"/>
    </location>
</feature>
<dbReference type="InterPro" id="IPR036188">
    <property type="entry name" value="FAD/NAD-bd_sf"/>
</dbReference>
<dbReference type="Pfam" id="PF07992">
    <property type="entry name" value="Pyr_redox_2"/>
    <property type="match status" value="1"/>
</dbReference>
<proteinExistence type="predicted"/>
<evidence type="ECO:0000313" key="6">
    <source>
        <dbReference type="Proteomes" id="UP000191672"/>
    </source>
</evidence>
<evidence type="ECO:0000313" key="5">
    <source>
        <dbReference type="EMBL" id="OQD85782.1"/>
    </source>
</evidence>
<dbReference type="EMBL" id="MDYN01000009">
    <property type="protein sequence ID" value="OQD85782.1"/>
    <property type="molecule type" value="Genomic_DNA"/>
</dbReference>
<keyword evidence="6" id="KW-1185">Reference proteome</keyword>
<dbReference type="InterPro" id="IPR050346">
    <property type="entry name" value="FMO-like"/>
</dbReference>
<dbReference type="Proteomes" id="UP000191672">
    <property type="component" value="Unassembled WGS sequence"/>
</dbReference>
<dbReference type="SUPFAM" id="SSF51905">
    <property type="entry name" value="FAD/NAD(P)-binding domain"/>
    <property type="match status" value="1"/>
</dbReference>
<dbReference type="GO" id="GO:0016491">
    <property type="term" value="F:oxidoreductase activity"/>
    <property type="evidence" value="ECO:0007669"/>
    <property type="project" value="UniProtKB-KW"/>
</dbReference>
<reference evidence="6" key="1">
    <citation type="journal article" date="2017" name="Nat. Microbiol.">
        <title>Global analysis of biosynthetic gene clusters reveals vast potential of secondary metabolite production in Penicillium species.</title>
        <authorList>
            <person name="Nielsen J.C."/>
            <person name="Grijseels S."/>
            <person name="Prigent S."/>
            <person name="Ji B."/>
            <person name="Dainat J."/>
            <person name="Nielsen K.F."/>
            <person name="Frisvad J.C."/>
            <person name="Workman M."/>
            <person name="Nielsen J."/>
        </authorList>
    </citation>
    <scope>NUCLEOTIDE SEQUENCE [LARGE SCALE GENOMIC DNA]</scope>
    <source>
        <strain evidence="6">IBT 31811</strain>
    </source>
</reference>
<name>A0A1V6Q9Y4_9EURO</name>
<keyword evidence="3" id="KW-0560">Oxidoreductase</keyword>
<comment type="caution">
    <text evidence="5">The sequence shown here is derived from an EMBL/GenBank/DDBJ whole genome shotgun (WGS) entry which is preliminary data.</text>
</comment>
<dbReference type="PANTHER" id="PTHR23023">
    <property type="entry name" value="DIMETHYLANILINE MONOOXYGENASE"/>
    <property type="match status" value="1"/>
</dbReference>
<sequence>MTKRVAIIGAGPSGLVTAKTLLQNFPKGTYCPVIFDTRHEIGGLWPAGFPASDASTCTKDDGDGTPGTLDPRMRTNLSRFTVAFSDLAWGSVFPGQDLPLFPRASQVGRYLAVYAERANGDQKSSDQVFSEDFDHLVLASGYFAQRYIPVIPGLEKFPGRIIHSSTLHCERDNLKDITSQGQTVIIGGSMSGVEAASAIALHQSSTALSSDKIHPSPFQVHHIHSRPFWALPTYLPQESNETASFLPLDLAMYDLARRPPGPIEYALGPISEEKALKTNGYFQSLLGGDYERYGHMHTAQGSGEKVQPPWVAIGNDYAEFVRAGAIKATMGRVISVQSNKDKKVASVACRLPNGESVMVEDVAAIVMATGFMPHKSLALLPDDVLSILEYSIEDPFSPLILDKGGTVRFEMPDLGFVGFYRGPYWGVMEMQARYLGKLWSGLDETVSCQTNDQRDGLRSLRSTDLLLARGQFPMADYVGLMESFAGDLEIDRSVLSGESRSGPVVPARYLFGRFNRDQDLNISDEEAVGTLDDLRNSLVHDHDAAQKAAASAIFRALHGSWKSTKKSASSSASESEGVTGDLTFYPRYPTNPVYDREYLCEDTPIGQSPSQERNRFILRLAETASDKATSRIEVWSVDLADQLSAGVLVQTWELEPLWREWREEDVVTGEVHAEAERSMASDWAWI</sequence>
<dbReference type="PRINTS" id="PR00368">
    <property type="entry name" value="FADPNR"/>
</dbReference>
<accession>A0A1V6Q9Y4</accession>
<protein>
    <recommendedName>
        <fullName evidence="4">FAD/NAD(P)-binding domain-containing protein</fullName>
    </recommendedName>
</protein>
<organism evidence="5 6">
    <name type="scientific">Penicillium antarcticum</name>
    <dbReference type="NCBI Taxonomy" id="416450"/>
    <lineage>
        <taxon>Eukaryota</taxon>
        <taxon>Fungi</taxon>
        <taxon>Dikarya</taxon>
        <taxon>Ascomycota</taxon>
        <taxon>Pezizomycotina</taxon>
        <taxon>Eurotiomycetes</taxon>
        <taxon>Eurotiomycetidae</taxon>
        <taxon>Eurotiales</taxon>
        <taxon>Aspergillaceae</taxon>
        <taxon>Penicillium</taxon>
    </lineage>
</organism>
<keyword evidence="1" id="KW-0285">Flavoprotein</keyword>
<evidence type="ECO:0000256" key="3">
    <source>
        <dbReference type="ARBA" id="ARBA00023002"/>
    </source>
</evidence>
<evidence type="ECO:0000256" key="2">
    <source>
        <dbReference type="ARBA" id="ARBA00022827"/>
    </source>
</evidence>